<dbReference type="AlphaFoldDB" id="A0A7S2UAK1"/>
<keyword evidence="1" id="KW-0812">Transmembrane</keyword>
<sequence>MGEKQPRRRRHVRGMLEYLLALMILVGALFIFIGQWIQIETSPPNYHLMIPSTNTNNLKHPSVAASLRNCTYEGNCQVLATCGASGKCRPYLQVSEIPELLTQTPTTTQTKHSKCVEQCINDAKWDERYYFISVANVMGTMEYTSQDGDTPNGCIISYRRSPSSKPQPTPEEWRENRVGALVRRDPIPGYRGKDVQPWSVLCYNTCQVDSDCGTGTRDDVASFHCVKGHCKRTNKNAQSNYIFGRDDITNYKEGVTNGNYSDLWVVSYANTGYFSGLKELAASLRYWAPHVRMAVYNLGMNPEQIAEVERWSNVKEFLWRDGFPDSTPTHFKQLKVYAWKAFLIADAAKRLKKILALDGGSVLRGPLDPVERILEETGNYLVWGQDADMMSKAHEGMFKWFNYTKETFEGGPHYGGGTHGYLYPSQWYDNIVTPMLACAMDQSCIAPPGSSLGNNRYDQTALSIVSYQFHNMPQPHTEYLAANSRNLNPDFRQPSQKIIWTARQKSKDYSNAGF</sequence>
<feature type="transmembrane region" description="Helical" evidence="1">
    <location>
        <begin position="16"/>
        <end position="37"/>
    </location>
</feature>
<dbReference type="EMBL" id="HBHQ01008526">
    <property type="protein sequence ID" value="CAD9813873.1"/>
    <property type="molecule type" value="Transcribed_RNA"/>
</dbReference>
<gene>
    <name evidence="2" type="ORF">ASEP1449_LOCUS5698</name>
</gene>
<organism evidence="2">
    <name type="scientific">Attheya septentrionalis</name>
    <dbReference type="NCBI Taxonomy" id="420275"/>
    <lineage>
        <taxon>Eukaryota</taxon>
        <taxon>Sar</taxon>
        <taxon>Stramenopiles</taxon>
        <taxon>Ochrophyta</taxon>
        <taxon>Bacillariophyta</taxon>
        <taxon>Coscinodiscophyceae</taxon>
        <taxon>Chaetocerotophycidae</taxon>
        <taxon>Chaetocerotales</taxon>
        <taxon>Attheyaceae</taxon>
        <taxon>Attheya</taxon>
    </lineage>
</organism>
<evidence type="ECO:0000256" key="1">
    <source>
        <dbReference type="SAM" id="Phobius"/>
    </source>
</evidence>
<evidence type="ECO:0000313" key="2">
    <source>
        <dbReference type="EMBL" id="CAD9813873.1"/>
    </source>
</evidence>
<keyword evidence="1" id="KW-1133">Transmembrane helix</keyword>
<dbReference type="PANTHER" id="PTHR31389:SF4">
    <property type="entry name" value="LD39211P"/>
    <property type="match status" value="1"/>
</dbReference>
<keyword evidence="1" id="KW-0472">Membrane</keyword>
<dbReference type="PANTHER" id="PTHR31389">
    <property type="entry name" value="LD39211P"/>
    <property type="match status" value="1"/>
</dbReference>
<protein>
    <submittedName>
        <fullName evidence="2">Uncharacterized protein</fullName>
    </submittedName>
</protein>
<accession>A0A7S2UAK1</accession>
<reference evidence="2" key="1">
    <citation type="submission" date="2021-01" db="EMBL/GenBank/DDBJ databases">
        <authorList>
            <person name="Corre E."/>
            <person name="Pelletier E."/>
            <person name="Niang G."/>
            <person name="Scheremetjew M."/>
            <person name="Finn R."/>
            <person name="Kale V."/>
            <person name="Holt S."/>
            <person name="Cochrane G."/>
            <person name="Meng A."/>
            <person name="Brown T."/>
            <person name="Cohen L."/>
        </authorList>
    </citation>
    <scope>NUCLEOTIDE SEQUENCE</scope>
    <source>
        <strain evidence="2">CCMP2084</strain>
    </source>
</reference>
<proteinExistence type="predicted"/>
<name>A0A7S2UAK1_9STRA</name>